<dbReference type="AlphaFoldDB" id="A0A0F2T7S4"/>
<sequence length="31" mass="3278">LVGYEMALLVDRAGAVLTPALRAELQGSLLH</sequence>
<comment type="caution">
    <text evidence="2">The sequence shown here is derived from an EMBL/GenBank/DDBJ whole genome shotgun (WGS) entry which is preliminary data.</text>
</comment>
<dbReference type="EMBL" id="JZKH01000243">
    <property type="protein sequence ID" value="KJS57787.1"/>
    <property type="molecule type" value="Genomic_DNA"/>
</dbReference>
<evidence type="ECO:0000313" key="1">
    <source>
        <dbReference type="EMBL" id="KJS57758.1"/>
    </source>
</evidence>
<organism evidence="2 3">
    <name type="scientific">Streptomyces rubellomurinus (strain ATCC 31215)</name>
    <dbReference type="NCBI Taxonomy" id="359131"/>
    <lineage>
        <taxon>Bacteria</taxon>
        <taxon>Bacillati</taxon>
        <taxon>Actinomycetota</taxon>
        <taxon>Actinomycetes</taxon>
        <taxon>Kitasatosporales</taxon>
        <taxon>Streptomycetaceae</taxon>
        <taxon>Streptomyces</taxon>
    </lineage>
</organism>
<dbReference type="EMBL" id="JZKH01000270">
    <property type="protein sequence ID" value="KJS57758.1"/>
    <property type="molecule type" value="Genomic_DNA"/>
</dbReference>
<name>A0A0F2T7S4_STRR3</name>
<reference evidence="2 3" key="1">
    <citation type="submission" date="2015-02" db="EMBL/GenBank/DDBJ databases">
        <authorList>
            <person name="Ju K.-S."/>
            <person name="Doroghazi J.R."/>
            <person name="Metcalf W."/>
        </authorList>
    </citation>
    <scope>NUCLEOTIDE SEQUENCE [LARGE SCALE GENOMIC DNA]</scope>
    <source>
        <strain evidence="2 3">ATCC 31215</strain>
    </source>
</reference>
<dbReference type="PATRIC" id="fig|359131.3.peg.3253"/>
<accession>A0A0F2T7S4</accession>
<proteinExistence type="predicted"/>
<evidence type="ECO:0000313" key="2">
    <source>
        <dbReference type="EMBL" id="KJS57787.1"/>
    </source>
</evidence>
<feature type="non-terminal residue" evidence="2">
    <location>
        <position position="1"/>
    </location>
</feature>
<keyword evidence="3" id="KW-1185">Reference proteome</keyword>
<gene>
    <name evidence="2" type="ORF">VM95_37555</name>
    <name evidence="1" type="ORF">VM95_37745</name>
</gene>
<dbReference type="Proteomes" id="UP000033699">
    <property type="component" value="Unassembled WGS sequence"/>
</dbReference>
<protein>
    <submittedName>
        <fullName evidence="2">Dynein regulation protein LC7</fullName>
    </submittedName>
</protein>
<evidence type="ECO:0000313" key="3">
    <source>
        <dbReference type="Proteomes" id="UP000033699"/>
    </source>
</evidence>